<comment type="caution">
    <text evidence="1">The sequence shown here is derived from an EMBL/GenBank/DDBJ whole genome shotgun (WGS) entry which is preliminary data.</text>
</comment>
<name>A0A326RV98_9BACT</name>
<accession>A0A326RV98</accession>
<dbReference type="EMBL" id="QKTX01000003">
    <property type="protein sequence ID" value="PZV85444.1"/>
    <property type="molecule type" value="Genomic_DNA"/>
</dbReference>
<proteinExistence type="predicted"/>
<protein>
    <submittedName>
        <fullName evidence="1">Uncharacterized protein</fullName>
    </submittedName>
</protein>
<sequence>METRTQIKDPLTTRTSGLDAGWAYLNMQIFKSMLPAFCLFGKSRPIRLAIENQLKRGSFTKRGPDLDISFMSPHDLLGK</sequence>
<evidence type="ECO:0000313" key="1">
    <source>
        <dbReference type="EMBL" id="PZV85444.1"/>
    </source>
</evidence>
<evidence type="ECO:0000313" key="2">
    <source>
        <dbReference type="Proteomes" id="UP000248917"/>
    </source>
</evidence>
<gene>
    <name evidence="1" type="ORF">CLV31_103236</name>
</gene>
<dbReference type="Proteomes" id="UP000248917">
    <property type="component" value="Unassembled WGS sequence"/>
</dbReference>
<keyword evidence="2" id="KW-1185">Reference proteome</keyword>
<reference evidence="1 2" key="1">
    <citation type="submission" date="2018-06" db="EMBL/GenBank/DDBJ databases">
        <title>Genomic Encyclopedia of Archaeal and Bacterial Type Strains, Phase II (KMG-II): from individual species to whole genera.</title>
        <authorList>
            <person name="Goeker M."/>
        </authorList>
    </citation>
    <scope>NUCLEOTIDE SEQUENCE [LARGE SCALE GENOMIC DNA]</scope>
    <source>
        <strain evidence="1 2">T4</strain>
    </source>
</reference>
<dbReference type="AlphaFoldDB" id="A0A326RV98"/>
<organism evidence="1 2">
    <name type="scientific">Algoriphagus aquaeductus</name>
    <dbReference type="NCBI Taxonomy" id="475299"/>
    <lineage>
        <taxon>Bacteria</taxon>
        <taxon>Pseudomonadati</taxon>
        <taxon>Bacteroidota</taxon>
        <taxon>Cytophagia</taxon>
        <taxon>Cytophagales</taxon>
        <taxon>Cyclobacteriaceae</taxon>
        <taxon>Algoriphagus</taxon>
    </lineage>
</organism>